<dbReference type="SUPFAM" id="SSF47598">
    <property type="entry name" value="Ribbon-helix-helix"/>
    <property type="match status" value="1"/>
</dbReference>
<protein>
    <submittedName>
        <fullName evidence="1">Putative transcriptional regulator</fullName>
    </submittedName>
</protein>
<dbReference type="InterPro" id="IPR010985">
    <property type="entry name" value="Ribbon_hlx_hlx"/>
</dbReference>
<dbReference type="AlphaFoldDB" id="A0A7W9AIK4"/>
<name>A0A7W9AIK4_9SPHN</name>
<reference evidence="1 2" key="1">
    <citation type="submission" date="2020-08" db="EMBL/GenBank/DDBJ databases">
        <title>Genomic Encyclopedia of Type Strains, Phase IV (KMG-IV): sequencing the most valuable type-strain genomes for metagenomic binning, comparative biology and taxonomic classification.</title>
        <authorList>
            <person name="Goeker M."/>
        </authorList>
    </citation>
    <scope>NUCLEOTIDE SEQUENCE [LARGE SCALE GENOMIC DNA]</scope>
    <source>
        <strain evidence="1 2">DSM 25079</strain>
    </source>
</reference>
<dbReference type="GO" id="GO:0006355">
    <property type="term" value="P:regulation of DNA-templated transcription"/>
    <property type="evidence" value="ECO:0007669"/>
    <property type="project" value="InterPro"/>
</dbReference>
<evidence type="ECO:0000313" key="1">
    <source>
        <dbReference type="EMBL" id="MBB5686310.1"/>
    </source>
</evidence>
<evidence type="ECO:0000313" key="2">
    <source>
        <dbReference type="Proteomes" id="UP000549617"/>
    </source>
</evidence>
<dbReference type="Proteomes" id="UP000549617">
    <property type="component" value="Unassembled WGS sequence"/>
</dbReference>
<accession>A0A7W9AIK4</accession>
<sequence length="157" mass="17689">MRHKTRHQFHLPDALSEQLNLLAAKPGASKSIIMAEAITAWIERKGMRDTDDRFGAKIDRLVMSQKAQAQDIEMIIEMLSKLIWHEMLLTAHQPPSDETTRSLARKRFQMLFDQVAQDLAAKDPRRHVHSAIARVTPAAVPDFSGINLSLKDVGNEG</sequence>
<comment type="caution">
    <text evidence="1">The sequence shown here is derived from an EMBL/GenBank/DDBJ whole genome shotgun (WGS) entry which is preliminary data.</text>
</comment>
<dbReference type="RefSeq" id="WP_184018525.1">
    <property type="nucleotide sequence ID" value="NZ_JACIJC010000003.1"/>
</dbReference>
<organism evidence="1 2">
    <name type="scientific">Sphingobium boeckii</name>
    <dbReference type="NCBI Taxonomy" id="1082345"/>
    <lineage>
        <taxon>Bacteria</taxon>
        <taxon>Pseudomonadati</taxon>
        <taxon>Pseudomonadota</taxon>
        <taxon>Alphaproteobacteria</taxon>
        <taxon>Sphingomonadales</taxon>
        <taxon>Sphingomonadaceae</taxon>
        <taxon>Sphingobium</taxon>
    </lineage>
</organism>
<keyword evidence="2" id="KW-1185">Reference proteome</keyword>
<proteinExistence type="predicted"/>
<gene>
    <name evidence="1" type="ORF">FHS49_002326</name>
</gene>
<dbReference type="EMBL" id="JACIJC010000003">
    <property type="protein sequence ID" value="MBB5686310.1"/>
    <property type="molecule type" value="Genomic_DNA"/>
</dbReference>